<organism evidence="3 4">
    <name type="scientific">Talaromyces pinophilus</name>
    <name type="common">Penicillium pinophilum</name>
    <dbReference type="NCBI Taxonomy" id="128442"/>
    <lineage>
        <taxon>Eukaryota</taxon>
        <taxon>Fungi</taxon>
        <taxon>Dikarya</taxon>
        <taxon>Ascomycota</taxon>
        <taxon>Pezizomycotina</taxon>
        <taxon>Eurotiomycetes</taxon>
        <taxon>Eurotiomycetidae</taxon>
        <taxon>Eurotiales</taxon>
        <taxon>Trichocomaceae</taxon>
        <taxon>Talaromyces</taxon>
        <taxon>Talaromyces sect. Talaromyces</taxon>
    </lineage>
</organism>
<keyword evidence="2" id="KW-0472">Membrane</keyword>
<feature type="transmembrane region" description="Helical" evidence="2">
    <location>
        <begin position="158"/>
        <end position="182"/>
    </location>
</feature>
<reference evidence="4" key="1">
    <citation type="journal article" date="2015" name="Genome Announc.">
        <title>Draft genome sequence of Talaromyces cellulolyticus strain Y-94, a source of lignocellulosic biomass-degrading enzymes.</title>
        <authorList>
            <person name="Fujii T."/>
            <person name="Koike H."/>
            <person name="Sawayama S."/>
            <person name="Yano S."/>
            <person name="Inoue H."/>
        </authorList>
    </citation>
    <scope>NUCLEOTIDE SEQUENCE [LARGE SCALE GENOMIC DNA]</scope>
    <source>
        <strain evidence="4">Y-94</strain>
    </source>
</reference>
<dbReference type="AlphaFoldDB" id="A0A6V8HI23"/>
<evidence type="ECO:0000256" key="2">
    <source>
        <dbReference type="SAM" id="Phobius"/>
    </source>
</evidence>
<feature type="region of interest" description="Disordered" evidence="1">
    <location>
        <begin position="278"/>
        <end position="343"/>
    </location>
</feature>
<keyword evidence="2" id="KW-1133">Transmembrane helix</keyword>
<feature type="compositionally biased region" description="Basic residues" evidence="1">
    <location>
        <begin position="546"/>
        <end position="562"/>
    </location>
</feature>
<feature type="compositionally biased region" description="Polar residues" evidence="1">
    <location>
        <begin position="534"/>
        <end position="545"/>
    </location>
</feature>
<feature type="region of interest" description="Disordered" evidence="1">
    <location>
        <begin position="123"/>
        <end position="145"/>
    </location>
</feature>
<keyword evidence="2" id="KW-0812">Transmembrane</keyword>
<feature type="compositionally biased region" description="Polar residues" evidence="1">
    <location>
        <begin position="323"/>
        <end position="343"/>
    </location>
</feature>
<accession>A0A6V8HI23</accession>
<keyword evidence="4" id="KW-1185">Reference proteome</keyword>
<feature type="compositionally biased region" description="Basic and acidic residues" evidence="1">
    <location>
        <begin position="300"/>
        <end position="309"/>
    </location>
</feature>
<dbReference type="Proteomes" id="UP000053095">
    <property type="component" value="Unassembled WGS sequence"/>
</dbReference>
<name>A0A6V8HI23_TALPI</name>
<evidence type="ECO:0000256" key="1">
    <source>
        <dbReference type="SAM" id="MobiDB-lite"/>
    </source>
</evidence>
<gene>
    <name evidence="3" type="ORF">TCE0_042f14412</name>
</gene>
<evidence type="ECO:0000313" key="3">
    <source>
        <dbReference type="EMBL" id="GAM41352.1"/>
    </source>
</evidence>
<evidence type="ECO:0000313" key="4">
    <source>
        <dbReference type="Proteomes" id="UP000053095"/>
    </source>
</evidence>
<sequence length="586" mass="63616">MLIIPLYGLCALAATGIFFPWIKAPQEPSMSLLYTASAISQDCFKDFSDWLQLSTENAGRVVSRPLSSLPRIIYLPTPCSSSSSSSNNIGNGTKGFIVLPTVSSLATVTQSENSLSLVTPFKVRPSRSPPPLSAESGSAIDNETGKTFGPEELTISNYGLPLFLGLVFSVLTAFHLVVYVLWKWELAKLDRQMEEAMGTASKMLEDLSKAKIVLDKTEDSYLKGIMDDLETTSKQTSSSSEAQIEMLEHLYTEGDSSAPVLFSTKQWTTSKSEYESKYGAVRRAPPSVEPSTAVPPLPIEDSKTKRSDSDSASGNDKGPVEANNAQSETGQSDNGGRPTTRTYRISTVVPDIHVERPSVRKRPFLPVAARHSRRPQRPPTRPSILDRIATPAMVDIHAGDPSDTNTALRRRNVSSPSTMVDIRVEGASDRNLVRQTEHPIHVESPPEPVTPSVPVTVTDTVEPSAMVDIHAEGAPVAKVTGAGSNNADNGYDSSTSLQTTILASRTPSAATATAIPTAIPIATATATARVEIQASPQNQTESPQTGRRRRNRMGQRQRRRLREMREIENRGWEGMQQSSQQGGEEE</sequence>
<dbReference type="EMBL" id="DF933838">
    <property type="protein sequence ID" value="GAM41352.1"/>
    <property type="molecule type" value="Genomic_DNA"/>
</dbReference>
<protein>
    <submittedName>
        <fullName evidence="3">Uncharacterized protein</fullName>
    </submittedName>
</protein>
<proteinExistence type="predicted"/>
<feature type="region of interest" description="Disordered" evidence="1">
    <location>
        <begin position="532"/>
        <end position="586"/>
    </location>
</feature>
<comment type="caution">
    <text evidence="3">The sequence shown here is derived from an EMBL/GenBank/DDBJ whole genome shotgun (WGS) entry which is preliminary data.</text>
</comment>
<feature type="compositionally biased region" description="Low complexity" evidence="1">
    <location>
        <begin position="572"/>
        <end position="586"/>
    </location>
</feature>